<dbReference type="Pfam" id="PF16261">
    <property type="entry name" value="DUF4915"/>
    <property type="match status" value="1"/>
</dbReference>
<accession>A0A2T4UH27</accession>
<dbReference type="AlphaFoldDB" id="A0A2T4UH27"/>
<sequence length="454" mass="47405">MTAPLFVLGASADGADVLAASLREVAGAAPVAVSDVDADGARALARTPGARLVAPSPWLARTGAGEGPWTAVDLAALLAAPADGMRALCAALGIAYDQAALGPVEDAARLAAGRDGDTAFASTYTPSMAAALRALGGALLVSTYQSGRLVCLRATEDGLNTHFRPVDKPMGIAVGPGRFSLGTRTEIWDLRDVPGIAAHLDPPGAHDACFLPRHRHVTGDVAVHEMGFAGGELWLVATAFSCLATLDADHSIVPRWTPPWISAVAAGDRCHLNGMCVVDDRVRYVTALGRTDEPRGWHAGKATGGVLYDVVAEEVVAAGLSMPHSPRVWDDRLWVLQSGLGALGVVDPADGTVEVVCELPGFTRGLTIVGGYAFVGLSQIRETSTFGDLPVVQRLDERQSGVWMVDLRSGAIAGFLRFEDLVQEVFDVALLPGTRYPEIADPSSTAVARTVQLP</sequence>
<evidence type="ECO:0000313" key="3">
    <source>
        <dbReference type="Proteomes" id="UP000240739"/>
    </source>
</evidence>
<keyword evidence="3" id="KW-1185">Reference proteome</keyword>
<dbReference type="NCBIfam" id="TIGR03032">
    <property type="entry name" value="TIGR03032 family protein"/>
    <property type="match status" value="1"/>
</dbReference>
<gene>
    <name evidence="2" type="ORF">C7Y72_01905</name>
</gene>
<dbReference type="OrthoDB" id="2633250at2"/>
<evidence type="ECO:0000313" key="2">
    <source>
        <dbReference type="EMBL" id="PTL58495.1"/>
    </source>
</evidence>
<evidence type="ECO:0000259" key="1">
    <source>
        <dbReference type="Pfam" id="PF16261"/>
    </source>
</evidence>
<proteinExistence type="predicted"/>
<dbReference type="Proteomes" id="UP000240739">
    <property type="component" value="Unassembled WGS sequence"/>
</dbReference>
<feature type="domain" description="Conserved hypothetical protein CHP03032" evidence="1">
    <location>
        <begin position="128"/>
        <end position="439"/>
    </location>
</feature>
<name>A0A2T4UH27_9ACTN</name>
<dbReference type="SUPFAM" id="SSF63825">
    <property type="entry name" value="YWTD domain"/>
    <property type="match status" value="1"/>
</dbReference>
<protein>
    <submittedName>
        <fullName evidence="2">TIGR03032 family protein</fullName>
    </submittedName>
</protein>
<organism evidence="2 3">
    <name type="scientific">Paraconexibacter algicola</name>
    <dbReference type="NCBI Taxonomy" id="2133960"/>
    <lineage>
        <taxon>Bacteria</taxon>
        <taxon>Bacillati</taxon>
        <taxon>Actinomycetota</taxon>
        <taxon>Thermoleophilia</taxon>
        <taxon>Solirubrobacterales</taxon>
        <taxon>Paraconexibacteraceae</taxon>
        <taxon>Paraconexibacter</taxon>
    </lineage>
</organism>
<dbReference type="EMBL" id="PYYB01000001">
    <property type="protein sequence ID" value="PTL58495.1"/>
    <property type="molecule type" value="Genomic_DNA"/>
</dbReference>
<dbReference type="InterPro" id="IPR017481">
    <property type="entry name" value="CHP03032"/>
</dbReference>
<dbReference type="RefSeq" id="WP_107566933.1">
    <property type="nucleotide sequence ID" value="NZ_PYYB01000001.1"/>
</dbReference>
<comment type="caution">
    <text evidence="2">The sequence shown here is derived from an EMBL/GenBank/DDBJ whole genome shotgun (WGS) entry which is preliminary data.</text>
</comment>
<reference evidence="2 3" key="1">
    <citation type="submission" date="2018-03" db="EMBL/GenBank/DDBJ databases">
        <title>Aquarubrobacter algicola gen. nov., sp. nov., a novel actinobacterium isolated from shallow eutrophic lake during the end of cyanobacterial harmful algal blooms.</title>
        <authorList>
            <person name="Chun S.J."/>
        </authorList>
    </citation>
    <scope>NUCLEOTIDE SEQUENCE [LARGE SCALE GENOMIC DNA]</scope>
    <source>
        <strain evidence="2 3">Seoho-28</strain>
    </source>
</reference>